<dbReference type="InterPro" id="IPR021109">
    <property type="entry name" value="Peptidase_aspartic_dom_sf"/>
</dbReference>
<keyword evidence="4 6" id="KW-0378">Hydrolase</keyword>
<evidence type="ECO:0000256" key="3">
    <source>
        <dbReference type="ARBA" id="ARBA00022750"/>
    </source>
</evidence>
<comment type="similarity">
    <text evidence="1 6">Belongs to the peptidase A1 family.</text>
</comment>
<reference evidence="9" key="1">
    <citation type="journal article" date="2021" name="Nat. Commun.">
        <title>Genetic determinants of endophytism in the Arabidopsis root mycobiome.</title>
        <authorList>
            <person name="Mesny F."/>
            <person name="Miyauchi S."/>
            <person name="Thiergart T."/>
            <person name="Pickel B."/>
            <person name="Atanasova L."/>
            <person name="Karlsson M."/>
            <person name="Huettel B."/>
            <person name="Barry K.W."/>
            <person name="Haridas S."/>
            <person name="Chen C."/>
            <person name="Bauer D."/>
            <person name="Andreopoulos W."/>
            <person name="Pangilinan J."/>
            <person name="LaButti K."/>
            <person name="Riley R."/>
            <person name="Lipzen A."/>
            <person name="Clum A."/>
            <person name="Drula E."/>
            <person name="Henrissat B."/>
            <person name="Kohler A."/>
            <person name="Grigoriev I.V."/>
            <person name="Martin F.M."/>
            <person name="Hacquard S."/>
        </authorList>
    </citation>
    <scope>NUCLEOTIDE SEQUENCE</scope>
    <source>
        <strain evidence="9">MPI-CAGE-CH-0235</strain>
    </source>
</reference>
<dbReference type="InterPro" id="IPR034163">
    <property type="entry name" value="Aspergillopepsin-like_cat_dom"/>
</dbReference>
<dbReference type="FunFam" id="2.40.70.10:FF:000026">
    <property type="entry name" value="Endothiapepsin"/>
    <property type="match status" value="1"/>
</dbReference>
<evidence type="ECO:0000256" key="2">
    <source>
        <dbReference type="ARBA" id="ARBA00022670"/>
    </source>
</evidence>
<evidence type="ECO:0000256" key="4">
    <source>
        <dbReference type="ARBA" id="ARBA00022801"/>
    </source>
</evidence>
<keyword evidence="7" id="KW-0732">Signal</keyword>
<dbReference type="PROSITE" id="PS51767">
    <property type="entry name" value="PEPTIDASE_A1"/>
    <property type="match status" value="1"/>
</dbReference>
<keyword evidence="10" id="KW-1185">Reference proteome</keyword>
<dbReference type="OrthoDB" id="2747330at2759"/>
<dbReference type="PRINTS" id="PR00792">
    <property type="entry name" value="PEPSIN"/>
</dbReference>
<protein>
    <submittedName>
        <fullName evidence="9">Secreted aspartic proteinase</fullName>
    </submittedName>
</protein>
<proteinExistence type="inferred from homology"/>
<keyword evidence="3 6" id="KW-0064">Aspartyl protease</keyword>
<feature type="chain" id="PRO_5035457641" evidence="7">
    <location>
        <begin position="22"/>
        <end position="407"/>
    </location>
</feature>
<dbReference type="Pfam" id="PF00026">
    <property type="entry name" value="Asp"/>
    <property type="match status" value="1"/>
</dbReference>
<dbReference type="InterPro" id="IPR033121">
    <property type="entry name" value="PEPTIDASE_A1"/>
</dbReference>
<dbReference type="AlphaFoldDB" id="A0A8K0SUQ9"/>
<sequence length="407" mass="42741">MVVSLHSLLCATLALASAAAGAPATTQDKHFVVEQVKNPHFQRSGPLALAKAYIKYNVPIPSSLQQAIENVKPSRRDTGSATTTPEQYDSEYLTPVQIGTPAQTLNLDFDTGSSDLWVFSTETSANDVDGQTLYDPSKSSTAKKLSGYTWSISYGDGSSSSGDVYTDKVSVGGLAVTAQAVEAARVVSDSFTSESNLDGLLGLAFSSINTVSPRQQTTFFDTAKSKLSSPLFTADLKYHTAGKYNFGFIDTSAYTGSIAYTAVDPSQGFWEFTARGYAVGSASLSTTALDGIADTGTTLLLLPDSIVRAYYSKVSGAQNSNSVGGYIFPCSTSLPSFSFGVGSSRFTIPGKYMNYAPITDGSSTCYGGLQSSSGIGINIFGDIALKAGFVVFDGGNQRIGWAAKTLS</sequence>
<dbReference type="InterPro" id="IPR001969">
    <property type="entry name" value="Aspartic_peptidase_AS"/>
</dbReference>
<evidence type="ECO:0000256" key="1">
    <source>
        <dbReference type="ARBA" id="ARBA00007447"/>
    </source>
</evidence>
<keyword evidence="2 6" id="KW-0645">Protease</keyword>
<dbReference type="PANTHER" id="PTHR47966:SF2">
    <property type="entry name" value="ASPERGILLOPEPSIN-1-RELATED"/>
    <property type="match status" value="1"/>
</dbReference>
<comment type="caution">
    <text evidence="9">The sequence shown here is derived from an EMBL/GenBank/DDBJ whole genome shotgun (WGS) entry which is preliminary data.</text>
</comment>
<evidence type="ECO:0000256" key="6">
    <source>
        <dbReference type="RuleBase" id="RU000454"/>
    </source>
</evidence>
<evidence type="ECO:0000259" key="8">
    <source>
        <dbReference type="PROSITE" id="PS51767"/>
    </source>
</evidence>
<accession>A0A8K0SUQ9</accession>
<gene>
    <name evidence="9" type="ORF">B0I35DRAFT_420722</name>
</gene>
<dbReference type="Proteomes" id="UP000813444">
    <property type="component" value="Unassembled WGS sequence"/>
</dbReference>
<evidence type="ECO:0000256" key="7">
    <source>
        <dbReference type="SAM" id="SignalP"/>
    </source>
</evidence>
<dbReference type="EMBL" id="JAGPNK010000002">
    <property type="protein sequence ID" value="KAH7325538.1"/>
    <property type="molecule type" value="Genomic_DNA"/>
</dbReference>
<dbReference type="PROSITE" id="PS00141">
    <property type="entry name" value="ASP_PROTEASE"/>
    <property type="match status" value="1"/>
</dbReference>
<dbReference type="GO" id="GO:0004190">
    <property type="term" value="F:aspartic-type endopeptidase activity"/>
    <property type="evidence" value="ECO:0007669"/>
    <property type="project" value="UniProtKB-KW"/>
</dbReference>
<dbReference type="InterPro" id="IPR001461">
    <property type="entry name" value="Aspartic_peptidase_A1"/>
</dbReference>
<dbReference type="PANTHER" id="PTHR47966">
    <property type="entry name" value="BETA-SITE APP-CLEAVING ENZYME, ISOFORM A-RELATED"/>
    <property type="match status" value="1"/>
</dbReference>
<evidence type="ECO:0000256" key="5">
    <source>
        <dbReference type="PIRSR" id="PIRSR601461-1"/>
    </source>
</evidence>
<feature type="active site" evidence="5">
    <location>
        <position position="294"/>
    </location>
</feature>
<evidence type="ECO:0000313" key="10">
    <source>
        <dbReference type="Proteomes" id="UP000813444"/>
    </source>
</evidence>
<dbReference type="CDD" id="cd06097">
    <property type="entry name" value="Aspergillopepsin_like"/>
    <property type="match status" value="1"/>
</dbReference>
<feature type="domain" description="Peptidase A1" evidence="8">
    <location>
        <begin position="92"/>
        <end position="402"/>
    </location>
</feature>
<evidence type="ECO:0000313" key="9">
    <source>
        <dbReference type="EMBL" id="KAH7325538.1"/>
    </source>
</evidence>
<organism evidence="9 10">
    <name type="scientific">Stachybotrys elegans</name>
    <dbReference type="NCBI Taxonomy" id="80388"/>
    <lineage>
        <taxon>Eukaryota</taxon>
        <taxon>Fungi</taxon>
        <taxon>Dikarya</taxon>
        <taxon>Ascomycota</taxon>
        <taxon>Pezizomycotina</taxon>
        <taxon>Sordariomycetes</taxon>
        <taxon>Hypocreomycetidae</taxon>
        <taxon>Hypocreales</taxon>
        <taxon>Stachybotryaceae</taxon>
        <taxon>Stachybotrys</taxon>
    </lineage>
</organism>
<feature type="active site" evidence="5">
    <location>
        <position position="110"/>
    </location>
</feature>
<dbReference type="SUPFAM" id="SSF50630">
    <property type="entry name" value="Acid proteases"/>
    <property type="match status" value="1"/>
</dbReference>
<dbReference type="FunFam" id="2.40.70.10:FF:000024">
    <property type="entry name" value="Endothiapepsin"/>
    <property type="match status" value="1"/>
</dbReference>
<feature type="signal peptide" evidence="7">
    <location>
        <begin position="1"/>
        <end position="21"/>
    </location>
</feature>
<name>A0A8K0SUQ9_9HYPO</name>
<dbReference type="GO" id="GO:0006508">
    <property type="term" value="P:proteolysis"/>
    <property type="evidence" value="ECO:0007669"/>
    <property type="project" value="UniProtKB-KW"/>
</dbReference>
<dbReference type="Gene3D" id="2.40.70.10">
    <property type="entry name" value="Acid Proteases"/>
    <property type="match status" value="2"/>
</dbReference>